<dbReference type="EMBL" id="LJGP01000021">
    <property type="protein sequence ID" value="KWU03690.1"/>
    <property type="molecule type" value="Genomic_DNA"/>
</dbReference>
<dbReference type="InterPro" id="IPR038475">
    <property type="entry name" value="RecG_C_sf"/>
</dbReference>
<dbReference type="RefSeq" id="WP_060462142.1">
    <property type="nucleotide sequence ID" value="NZ_AP025162.1"/>
</dbReference>
<evidence type="ECO:0000313" key="3">
    <source>
        <dbReference type="Proteomes" id="UP000067598"/>
    </source>
</evidence>
<dbReference type="PATRIC" id="fig|47770.28.peg.708"/>
<dbReference type="Gene3D" id="3.30.950.30">
    <property type="entry name" value="Schlafen, AAA domain"/>
    <property type="match status" value="1"/>
</dbReference>
<proteinExistence type="predicted"/>
<dbReference type="Proteomes" id="UP000067598">
    <property type="component" value="Unassembled WGS sequence"/>
</dbReference>
<dbReference type="InterPro" id="IPR007421">
    <property type="entry name" value="Schlafen_AlbA_2_dom"/>
</dbReference>
<gene>
    <name evidence="2" type="ORF">AEL95_06370</name>
</gene>
<dbReference type="PANTHER" id="PTHR30595:SF6">
    <property type="entry name" value="SCHLAFEN ALBA-2 DOMAIN-CONTAINING PROTEIN"/>
    <property type="match status" value="1"/>
</dbReference>
<dbReference type="Pfam" id="PF04326">
    <property type="entry name" value="SLFN_AlbA_2"/>
    <property type="match status" value="1"/>
</dbReference>
<protein>
    <submittedName>
        <fullName evidence="2">Transcriptional regulator</fullName>
    </submittedName>
</protein>
<name>A0A109DE43_9LACO</name>
<dbReference type="InterPro" id="IPR036390">
    <property type="entry name" value="WH_DNA-bd_sf"/>
</dbReference>
<dbReference type="Gene3D" id="3.30.565.60">
    <property type="match status" value="1"/>
</dbReference>
<dbReference type="Pfam" id="PF13749">
    <property type="entry name" value="HATPase_c_4"/>
    <property type="match status" value="1"/>
</dbReference>
<evidence type="ECO:0000313" key="2">
    <source>
        <dbReference type="EMBL" id="KWU03690.1"/>
    </source>
</evidence>
<accession>A0A109DE43</accession>
<sequence length="510" mass="58682">MDFLNFKAITQTGNFKTPSENENIEYKEASWKLPKSFWETVSSFANTLGGIIVLGIAEDKSKHEFSITGVDNVEDIETQIFNDNNNISCLNRPVIQNNDVQISVFQNKTIIQVIIHPEPFNTRPITAFGKAYIRTGDGDRVTTKEQLKYFTVESQNEIDTHLLPSTYTIEDLDAENIKEYRKIIDKKGIISTNSQLSDQEFLYSIGVFRKDRLSNSNEYHLTDGGLLFFGKYISITDRFPRFQLDYQQYNSDNSTNWNDRVSAGDMNYPTLNIFSFYNLVLTKIEANVPDPFIQGSDLSRTSYHNDLIIAAKEALVNCLMRSYYDGMVGVKIVDRPSYFEFTNPGTMRVSKESFLRGQYSSIRNTEIASLFRRIGVSETAASGGPRILNTVLQNNLNDPEINIDYEINTTRIRIFKTFAIDNQEKLTEPEKFIMSFASRNPNFSINDIVKDPQNHFGKQTTIRKYANSLVEKHLLSNEKIGKKYIYNLQKNNDYLNRVKHLKHLEDNLLK</sequence>
<feature type="domain" description="Schlafen AlbA-2" evidence="1">
    <location>
        <begin position="20"/>
        <end position="140"/>
    </location>
</feature>
<organism evidence="2 3">
    <name type="scientific">Lactobacillus crispatus</name>
    <dbReference type="NCBI Taxonomy" id="47770"/>
    <lineage>
        <taxon>Bacteria</taxon>
        <taxon>Bacillati</taxon>
        <taxon>Bacillota</taxon>
        <taxon>Bacilli</taxon>
        <taxon>Lactobacillales</taxon>
        <taxon>Lactobacillaceae</taxon>
        <taxon>Lactobacillus</taxon>
    </lineage>
</organism>
<dbReference type="InterPro" id="IPR038461">
    <property type="entry name" value="Schlafen_AlbA_2_dom_sf"/>
</dbReference>
<dbReference type="AlphaFoldDB" id="A0A109DE43"/>
<dbReference type="Gene3D" id="1.10.10.10">
    <property type="entry name" value="Winged helix-like DNA-binding domain superfamily/Winged helix DNA-binding domain"/>
    <property type="match status" value="1"/>
</dbReference>
<dbReference type="PANTHER" id="PTHR30595">
    <property type="entry name" value="GLPR-RELATED TRANSCRIPTIONAL REPRESSOR"/>
    <property type="match status" value="1"/>
</dbReference>
<comment type="caution">
    <text evidence="2">The sequence shown here is derived from an EMBL/GenBank/DDBJ whole genome shotgun (WGS) entry which is preliminary data.</text>
</comment>
<evidence type="ECO:0000259" key="1">
    <source>
        <dbReference type="Pfam" id="PF04326"/>
    </source>
</evidence>
<dbReference type="SUPFAM" id="SSF46785">
    <property type="entry name" value="Winged helix' DNA-binding domain"/>
    <property type="match status" value="1"/>
</dbReference>
<dbReference type="InterPro" id="IPR036388">
    <property type="entry name" value="WH-like_DNA-bd_sf"/>
</dbReference>
<reference evidence="2 3" key="1">
    <citation type="journal article" date="2016" name="Microbiology (Mosc.)">
        <title>Comparison of Lactobacillus crispatus isolates from Lactobacillus-dominated vaginal microbiomes with isolates from microbiomes containing bacterial vaginosis-associated bacteria.</title>
        <authorList>
            <person name="Abdelmaksoud A.A."/>
            <person name="Koparde V.N."/>
            <person name="Sheth N.U."/>
            <person name="Serrano M.G."/>
            <person name="Glascock A.L."/>
            <person name="Fettweis J.M."/>
            <person name="Strauss Iii J.F."/>
            <person name="Buck G.A."/>
            <person name="Jefferson K.K."/>
        </authorList>
    </citation>
    <scope>NUCLEOTIDE SEQUENCE [LARGE SCALE GENOMIC DNA]</scope>
    <source>
        <strain evidence="2 3">VMC3</strain>
    </source>
</reference>